<dbReference type="RefSeq" id="WP_268780495.1">
    <property type="nucleotide sequence ID" value="NZ_JAPRAT010000021.1"/>
</dbReference>
<dbReference type="EMBL" id="JAPRAT010000021">
    <property type="protein sequence ID" value="MCZ0703731.1"/>
    <property type="molecule type" value="Genomic_DNA"/>
</dbReference>
<dbReference type="Proteomes" id="UP001084197">
    <property type="component" value="Unassembled WGS sequence"/>
</dbReference>
<evidence type="ECO:0000313" key="3">
    <source>
        <dbReference type="Proteomes" id="UP001084197"/>
    </source>
</evidence>
<accession>A0A9J6REG2</accession>
<feature type="signal peptide" evidence="1">
    <location>
        <begin position="1"/>
        <end position="28"/>
    </location>
</feature>
<evidence type="ECO:0008006" key="4">
    <source>
        <dbReference type="Google" id="ProtNLM"/>
    </source>
</evidence>
<proteinExistence type="predicted"/>
<organism evidence="2 3">
    <name type="scientific">Natronobacillus azotifigens</name>
    <dbReference type="NCBI Taxonomy" id="472978"/>
    <lineage>
        <taxon>Bacteria</taxon>
        <taxon>Bacillati</taxon>
        <taxon>Bacillota</taxon>
        <taxon>Bacilli</taxon>
        <taxon>Bacillales</taxon>
        <taxon>Bacillaceae</taxon>
        <taxon>Natronobacillus</taxon>
    </lineage>
</organism>
<keyword evidence="1" id="KW-0732">Signal</keyword>
<gene>
    <name evidence="2" type="ORF">OWO01_10915</name>
</gene>
<keyword evidence="3" id="KW-1185">Reference proteome</keyword>
<comment type="caution">
    <text evidence="2">The sequence shown here is derived from an EMBL/GenBank/DDBJ whole genome shotgun (WGS) entry which is preliminary data.</text>
</comment>
<feature type="chain" id="PRO_5039898291" description="Lipoprotein" evidence="1">
    <location>
        <begin position="29"/>
        <end position="346"/>
    </location>
</feature>
<dbReference type="PROSITE" id="PS51257">
    <property type="entry name" value="PROKAR_LIPOPROTEIN"/>
    <property type="match status" value="1"/>
</dbReference>
<name>A0A9J6REG2_9BACI</name>
<evidence type="ECO:0000313" key="2">
    <source>
        <dbReference type="EMBL" id="MCZ0703731.1"/>
    </source>
</evidence>
<protein>
    <recommendedName>
        <fullName evidence="4">Lipoprotein</fullName>
    </recommendedName>
</protein>
<sequence length="346" mass="39733">MCKKNHRFSCIIFSLILFVLIGCNNSMPDDLAFEEEMGSDFVTFLTSEKGKTYFNIHSQSNNAIDFTHRLRDTNELFHATVGVSDNLNIVAIARNDLAPFGYDLYQVDSHSVTKKGFIEGDVGQVILVEDTLYAIQYNHIRSHVHLYQYAIDNLTQELNSWKIPGIEVSDLKYNAKEKTLYMTSFGEQSTYLSTIKNDVFQEKEIFSRPYSTNLLITEDSFLVSQGRQVNNGYKEYGTIYELKEDRIKHFIQTELPPSQMIYNQEKLFVVSGNVNRPAVEIYELDSKRKLAHLNVGEPLWGTVSLTSGVHLYTPSGVFCIDNLRMIKLLTHQNEANAKINLNMYHY</sequence>
<dbReference type="AlphaFoldDB" id="A0A9J6REG2"/>
<evidence type="ECO:0000256" key="1">
    <source>
        <dbReference type="SAM" id="SignalP"/>
    </source>
</evidence>
<reference evidence="2" key="1">
    <citation type="submission" date="2022-11" db="EMBL/GenBank/DDBJ databases">
        <title>WGS of Natronobacillus azotifigens 24KS-1, an anaerobic diazotrophic haloalkaliphile from soda-rich habitats.</title>
        <authorList>
            <person name="Sorokin D.Y."/>
            <person name="Merkel A.Y."/>
        </authorList>
    </citation>
    <scope>NUCLEOTIDE SEQUENCE</scope>
    <source>
        <strain evidence="2">24KS-1</strain>
    </source>
</reference>